<dbReference type="OrthoDB" id="28737at2759"/>
<gene>
    <name evidence="3" type="ORF">RFI_10896</name>
</gene>
<dbReference type="InterPro" id="IPR001404">
    <property type="entry name" value="Hsp90_fam"/>
</dbReference>
<dbReference type="Proteomes" id="UP000023152">
    <property type="component" value="Unassembled WGS sequence"/>
</dbReference>
<evidence type="ECO:0000313" key="4">
    <source>
        <dbReference type="Proteomes" id="UP000023152"/>
    </source>
</evidence>
<comment type="caution">
    <text evidence="3">The sequence shown here is derived from an EMBL/GenBank/DDBJ whole genome shotgun (WGS) entry which is preliminary data.</text>
</comment>
<dbReference type="GO" id="GO:0005524">
    <property type="term" value="F:ATP binding"/>
    <property type="evidence" value="ECO:0007669"/>
    <property type="project" value="InterPro"/>
</dbReference>
<keyword evidence="2" id="KW-0143">Chaperone</keyword>
<dbReference type="GO" id="GO:0140662">
    <property type="term" value="F:ATP-dependent protein folding chaperone"/>
    <property type="evidence" value="ECO:0007669"/>
    <property type="project" value="InterPro"/>
</dbReference>
<dbReference type="InterPro" id="IPR037196">
    <property type="entry name" value="HSP90_C"/>
</dbReference>
<reference evidence="3 4" key="1">
    <citation type="journal article" date="2013" name="Curr. Biol.">
        <title>The Genome of the Foraminiferan Reticulomyxa filosa.</title>
        <authorList>
            <person name="Glockner G."/>
            <person name="Hulsmann N."/>
            <person name="Schleicher M."/>
            <person name="Noegel A.A."/>
            <person name="Eichinger L."/>
            <person name="Gallinger C."/>
            <person name="Pawlowski J."/>
            <person name="Sierra R."/>
            <person name="Euteneuer U."/>
            <person name="Pillet L."/>
            <person name="Moustafa A."/>
            <person name="Platzer M."/>
            <person name="Groth M."/>
            <person name="Szafranski K."/>
            <person name="Schliwa M."/>
        </authorList>
    </citation>
    <scope>NUCLEOTIDE SEQUENCE [LARGE SCALE GENOMIC DNA]</scope>
</reference>
<dbReference type="Pfam" id="PF00183">
    <property type="entry name" value="HSP90"/>
    <property type="match status" value="1"/>
</dbReference>
<keyword evidence="4" id="KW-1185">Reference proteome</keyword>
<sequence length="157" mass="17992">MIIRLCKNYEGSSIKSQLDDSIHTIKEDNGNKPNNVIISNWKEKFAAYPSDWTIEDLVWLLFETALFISGFSLEETVKFDGRIHKLIKLGLAFLVTDMMSLKKKIKRVVFPAAERGAQTLTRKVFALLSNLKQKINDLNKRENKQQDSTSERGKTSL</sequence>
<proteinExistence type="inferred from homology"/>
<comment type="similarity">
    <text evidence="1">Belongs to the heat shock protein 90 family.</text>
</comment>
<dbReference type="GO" id="GO:0016887">
    <property type="term" value="F:ATP hydrolysis activity"/>
    <property type="evidence" value="ECO:0007669"/>
    <property type="project" value="InterPro"/>
</dbReference>
<accession>X6NK02</accession>
<dbReference type="EMBL" id="ASPP01007995">
    <property type="protein sequence ID" value="ETO26243.1"/>
    <property type="molecule type" value="Genomic_DNA"/>
</dbReference>
<evidence type="ECO:0000256" key="2">
    <source>
        <dbReference type="ARBA" id="ARBA00023186"/>
    </source>
</evidence>
<evidence type="ECO:0000256" key="1">
    <source>
        <dbReference type="ARBA" id="ARBA00008239"/>
    </source>
</evidence>
<organism evidence="3 4">
    <name type="scientific">Reticulomyxa filosa</name>
    <dbReference type="NCBI Taxonomy" id="46433"/>
    <lineage>
        <taxon>Eukaryota</taxon>
        <taxon>Sar</taxon>
        <taxon>Rhizaria</taxon>
        <taxon>Retaria</taxon>
        <taxon>Foraminifera</taxon>
        <taxon>Monothalamids</taxon>
        <taxon>Reticulomyxidae</taxon>
        <taxon>Reticulomyxa</taxon>
    </lineage>
</organism>
<dbReference type="Gene3D" id="1.20.120.790">
    <property type="entry name" value="Heat shock protein 90, C-terminal domain"/>
    <property type="match status" value="1"/>
</dbReference>
<name>X6NK02_RETFI</name>
<dbReference type="AlphaFoldDB" id="X6NK02"/>
<protein>
    <submittedName>
        <fullName evidence="3">Uncharacterized protein</fullName>
    </submittedName>
</protein>
<dbReference type="SUPFAM" id="SSF110942">
    <property type="entry name" value="HSP90 C-terminal domain"/>
    <property type="match status" value="1"/>
</dbReference>
<dbReference type="GO" id="GO:0051082">
    <property type="term" value="F:unfolded protein binding"/>
    <property type="evidence" value="ECO:0007669"/>
    <property type="project" value="InterPro"/>
</dbReference>
<evidence type="ECO:0000313" key="3">
    <source>
        <dbReference type="EMBL" id="ETO26243.1"/>
    </source>
</evidence>